<dbReference type="GO" id="GO:0046061">
    <property type="term" value="P:dATP catabolic process"/>
    <property type="evidence" value="ECO:0007669"/>
    <property type="project" value="TreeGrafter"/>
</dbReference>
<comment type="caution">
    <text evidence="6">The sequence shown here is derived from an EMBL/GenBank/DDBJ whole genome shotgun (WGS) entry which is preliminary data.</text>
</comment>
<dbReference type="EMBL" id="PHHA01000003">
    <property type="protein sequence ID" value="PJG86085.1"/>
    <property type="molecule type" value="Genomic_DNA"/>
</dbReference>
<comment type="similarity">
    <text evidence="2">Belongs to the nucleoside triphosphate pyrophosphohydrolase family.</text>
</comment>
<dbReference type="InterPro" id="IPR048015">
    <property type="entry name" value="NTP-PPase_MazG-like_N"/>
</dbReference>
<evidence type="ECO:0000259" key="5">
    <source>
        <dbReference type="Pfam" id="PF03819"/>
    </source>
</evidence>
<dbReference type="PANTHER" id="PTHR30522">
    <property type="entry name" value="NUCLEOSIDE TRIPHOSPHATE PYROPHOSPHOHYDROLASE"/>
    <property type="match status" value="1"/>
</dbReference>
<comment type="catalytic activity">
    <reaction evidence="1">
        <text>ATP + H2O = AMP + diphosphate + H(+)</text>
        <dbReference type="Rhea" id="RHEA:14245"/>
        <dbReference type="ChEBI" id="CHEBI:15377"/>
        <dbReference type="ChEBI" id="CHEBI:15378"/>
        <dbReference type="ChEBI" id="CHEBI:30616"/>
        <dbReference type="ChEBI" id="CHEBI:33019"/>
        <dbReference type="ChEBI" id="CHEBI:456215"/>
        <dbReference type="EC" id="3.6.1.8"/>
    </reaction>
</comment>
<dbReference type="NCBIfam" id="TIGR00444">
    <property type="entry name" value="mazG"/>
    <property type="match status" value="1"/>
</dbReference>
<dbReference type="GO" id="GO:0046047">
    <property type="term" value="P:TTP catabolic process"/>
    <property type="evidence" value="ECO:0007669"/>
    <property type="project" value="TreeGrafter"/>
</dbReference>
<name>A0A2M8S4K8_9PAST</name>
<evidence type="ECO:0000256" key="2">
    <source>
        <dbReference type="ARBA" id="ARBA00061115"/>
    </source>
</evidence>
<keyword evidence="7" id="KW-1185">Reference proteome</keyword>
<dbReference type="Pfam" id="PF03819">
    <property type="entry name" value="MazG"/>
    <property type="match status" value="2"/>
</dbReference>
<evidence type="ECO:0000256" key="3">
    <source>
        <dbReference type="ARBA" id="ARBA00066372"/>
    </source>
</evidence>
<dbReference type="CDD" id="cd11529">
    <property type="entry name" value="NTP-PPase_MazG_Cterm"/>
    <property type="match status" value="1"/>
</dbReference>
<dbReference type="EC" id="3.6.1.8" evidence="3"/>
<dbReference type="GO" id="GO:0006203">
    <property type="term" value="P:dGTP catabolic process"/>
    <property type="evidence" value="ECO:0007669"/>
    <property type="project" value="TreeGrafter"/>
</dbReference>
<dbReference type="GO" id="GO:0006950">
    <property type="term" value="P:response to stress"/>
    <property type="evidence" value="ECO:0007669"/>
    <property type="project" value="UniProtKB-ARBA"/>
</dbReference>
<evidence type="ECO:0000313" key="6">
    <source>
        <dbReference type="EMBL" id="PJG86085.1"/>
    </source>
</evidence>
<evidence type="ECO:0000313" key="7">
    <source>
        <dbReference type="Proteomes" id="UP000229329"/>
    </source>
</evidence>
<dbReference type="RefSeq" id="WP_100288017.1">
    <property type="nucleotide sequence ID" value="NZ_PHHA01000003.1"/>
</dbReference>
<organism evidence="6 7">
    <name type="scientific">Conservatibacter flavescens</name>
    <dbReference type="NCBI Taxonomy" id="28161"/>
    <lineage>
        <taxon>Bacteria</taxon>
        <taxon>Pseudomonadati</taxon>
        <taxon>Pseudomonadota</taxon>
        <taxon>Gammaproteobacteria</taxon>
        <taxon>Pasteurellales</taxon>
        <taxon>Pasteurellaceae</taxon>
        <taxon>Conservatibacter</taxon>
    </lineage>
</organism>
<dbReference type="OrthoDB" id="9808939at2"/>
<dbReference type="InterPro" id="IPR048011">
    <property type="entry name" value="NTP-PPase_MazG-like_C"/>
</dbReference>
<dbReference type="Gene3D" id="1.10.287.1080">
    <property type="entry name" value="MazG-like"/>
    <property type="match status" value="2"/>
</dbReference>
<dbReference type="GO" id="GO:0046052">
    <property type="term" value="P:UTP catabolic process"/>
    <property type="evidence" value="ECO:0007669"/>
    <property type="project" value="TreeGrafter"/>
</dbReference>
<dbReference type="GO" id="GO:0046076">
    <property type="term" value="P:dTTP catabolic process"/>
    <property type="evidence" value="ECO:0007669"/>
    <property type="project" value="TreeGrafter"/>
</dbReference>
<proteinExistence type="inferred from homology"/>
<evidence type="ECO:0000256" key="4">
    <source>
        <dbReference type="ARBA" id="ARBA00074799"/>
    </source>
</evidence>
<feature type="domain" description="NTP pyrophosphohydrolase MazG-like" evidence="5">
    <location>
        <begin position="167"/>
        <end position="228"/>
    </location>
</feature>
<reference evidence="6 7" key="1">
    <citation type="submission" date="2017-11" db="EMBL/GenBank/DDBJ databases">
        <title>Reclassification of Bisgaard taxon 7 as Conservatibacter flavescens gen. nov., sp. nov.</title>
        <authorList>
            <person name="Christensen H."/>
        </authorList>
    </citation>
    <scope>NUCLEOTIDE SEQUENCE [LARGE SCALE GENOMIC DNA]</scope>
    <source>
        <strain evidence="6 7">7_4</strain>
    </source>
</reference>
<dbReference type="AlphaFoldDB" id="A0A2M8S4K8"/>
<dbReference type="InterPro" id="IPR004518">
    <property type="entry name" value="MazG-like_dom"/>
</dbReference>
<dbReference type="FunFam" id="1.10.287.1080:FF:000003">
    <property type="entry name" value="Nucleoside triphosphate pyrophosphohydrolase"/>
    <property type="match status" value="1"/>
</dbReference>
<gene>
    <name evidence="6" type="ORF">CVP05_02640</name>
</gene>
<dbReference type="InterPro" id="IPR011551">
    <property type="entry name" value="NTP_PyrPHydrolase_MazG"/>
</dbReference>
<evidence type="ECO:0000256" key="1">
    <source>
        <dbReference type="ARBA" id="ARBA00052141"/>
    </source>
</evidence>
<dbReference type="Proteomes" id="UP000229329">
    <property type="component" value="Unassembled WGS sequence"/>
</dbReference>
<accession>A0A2M8S4K8</accession>
<dbReference type="PANTHER" id="PTHR30522:SF0">
    <property type="entry name" value="NUCLEOSIDE TRIPHOSPHATE PYROPHOSPHOHYDROLASE"/>
    <property type="match status" value="1"/>
</dbReference>
<dbReference type="NCBIfam" id="NF007113">
    <property type="entry name" value="PRK09562.1"/>
    <property type="match status" value="1"/>
</dbReference>
<keyword evidence="6" id="KW-0378">Hydrolase</keyword>
<feature type="domain" description="NTP pyrophosphohydrolase MazG-like" evidence="5">
    <location>
        <begin position="29"/>
        <end position="102"/>
    </location>
</feature>
<dbReference type="FunFam" id="1.10.287.1080:FF:000001">
    <property type="entry name" value="Nucleoside triphosphate pyrophosphohydrolase"/>
    <property type="match status" value="1"/>
</dbReference>
<dbReference type="GO" id="GO:0047693">
    <property type="term" value="F:ATP diphosphatase activity"/>
    <property type="evidence" value="ECO:0007669"/>
    <property type="project" value="UniProtKB-EC"/>
</dbReference>
<dbReference type="SUPFAM" id="SSF101386">
    <property type="entry name" value="all-alpha NTP pyrophosphatases"/>
    <property type="match status" value="2"/>
</dbReference>
<sequence length="266" mass="31115">MQSYTIHDFTQLIAKLRDPQEGCPWDLKQNYQTMIPCLLEESYEVVEAIRQGNPQDLKEELGDLLLQVVFLSQLACEEQKFDFNDVIQTICEKIIRRHPHVFGNQSAHNEEEALQNWNAIKAEENKNKGHQSILDNIPHAFPALIRAEKLQKRCSKLGFDWQTIPPVIEKVHEELHEVSQELHHMPQNHDKIEEEIGDLLFAVVNLSRHVKCQPEEALHKANHKFEQRFRFIEQELAKQGKSLEDSTLSEMDWLWDLAKTHFATNK</sequence>
<dbReference type="CDD" id="cd11528">
    <property type="entry name" value="NTP-PPase_MazG_Nterm"/>
    <property type="match status" value="1"/>
</dbReference>
<protein>
    <recommendedName>
        <fullName evidence="4">Nucleoside triphosphate pyrophosphohydrolase</fullName>
        <ecNumber evidence="3">3.6.1.8</ecNumber>
    </recommendedName>
</protein>
<dbReference type="GO" id="GO:0046081">
    <property type="term" value="P:dUTP catabolic process"/>
    <property type="evidence" value="ECO:0007669"/>
    <property type="project" value="TreeGrafter"/>
</dbReference>